<comment type="caution">
    <text evidence="2">The sequence shown here is derived from an EMBL/GenBank/DDBJ whole genome shotgun (WGS) entry which is preliminary data.</text>
</comment>
<dbReference type="AlphaFoldDB" id="A0A8H7ML39"/>
<reference evidence="2" key="2">
    <citation type="submission" date="2020-09" db="EMBL/GenBank/DDBJ databases">
        <title>Reference genome assembly for Australian Ascochyta lentis isolate Al4.</title>
        <authorList>
            <person name="Lee R.C."/>
            <person name="Farfan-Caceres L.M."/>
            <person name="Debler J.W."/>
            <person name="Williams A.H."/>
            <person name="Henares B.M."/>
        </authorList>
    </citation>
    <scope>NUCLEOTIDE SEQUENCE</scope>
    <source>
        <strain evidence="2">Al4</strain>
    </source>
</reference>
<dbReference type="Proteomes" id="UP000651452">
    <property type="component" value="Unassembled WGS sequence"/>
</dbReference>
<reference evidence="2" key="1">
    <citation type="submission" date="2018-12" db="EMBL/GenBank/DDBJ databases">
        <authorList>
            <person name="Syme R.A."/>
            <person name="Farfan-Caceres L."/>
            <person name="Lichtenzveig J."/>
        </authorList>
    </citation>
    <scope>NUCLEOTIDE SEQUENCE</scope>
    <source>
        <strain evidence="2">Al4</strain>
    </source>
</reference>
<proteinExistence type="predicted"/>
<feature type="compositionally biased region" description="Basic residues" evidence="1">
    <location>
        <begin position="33"/>
        <end position="43"/>
    </location>
</feature>
<protein>
    <submittedName>
        <fullName evidence="2">Uncharacterized protein</fullName>
    </submittedName>
</protein>
<dbReference type="Pfam" id="PF20354">
    <property type="entry name" value="DUF6649"/>
    <property type="match status" value="1"/>
</dbReference>
<dbReference type="InterPro" id="IPR046591">
    <property type="entry name" value="DUF6649"/>
</dbReference>
<organism evidence="2 3">
    <name type="scientific">Ascochyta lentis</name>
    <dbReference type="NCBI Taxonomy" id="205686"/>
    <lineage>
        <taxon>Eukaryota</taxon>
        <taxon>Fungi</taxon>
        <taxon>Dikarya</taxon>
        <taxon>Ascomycota</taxon>
        <taxon>Pezizomycotina</taxon>
        <taxon>Dothideomycetes</taxon>
        <taxon>Pleosporomycetidae</taxon>
        <taxon>Pleosporales</taxon>
        <taxon>Pleosporineae</taxon>
        <taxon>Didymellaceae</taxon>
        <taxon>Ascochyta</taxon>
    </lineage>
</organism>
<feature type="compositionally biased region" description="Acidic residues" evidence="1">
    <location>
        <begin position="299"/>
        <end position="313"/>
    </location>
</feature>
<dbReference type="EMBL" id="RZGK01000004">
    <property type="protein sequence ID" value="KAF9699503.1"/>
    <property type="molecule type" value="Genomic_DNA"/>
</dbReference>
<feature type="compositionally biased region" description="Polar residues" evidence="1">
    <location>
        <begin position="10"/>
        <end position="23"/>
    </location>
</feature>
<feature type="region of interest" description="Disordered" evidence="1">
    <location>
        <begin position="1"/>
        <end position="54"/>
    </location>
</feature>
<feature type="compositionally biased region" description="Low complexity" evidence="1">
    <location>
        <begin position="44"/>
        <end position="54"/>
    </location>
</feature>
<gene>
    <name evidence="2" type="ORF">EKO04_002416</name>
</gene>
<accession>A0A8H7ML39</accession>
<keyword evidence="3" id="KW-1185">Reference proteome</keyword>
<evidence type="ECO:0000313" key="3">
    <source>
        <dbReference type="Proteomes" id="UP000651452"/>
    </source>
</evidence>
<evidence type="ECO:0000256" key="1">
    <source>
        <dbReference type="SAM" id="MobiDB-lite"/>
    </source>
</evidence>
<feature type="compositionally biased region" description="Low complexity" evidence="1">
    <location>
        <begin position="147"/>
        <end position="161"/>
    </location>
</feature>
<name>A0A8H7ML39_9PLEO</name>
<feature type="region of interest" description="Disordered" evidence="1">
    <location>
        <begin position="289"/>
        <end position="313"/>
    </location>
</feature>
<dbReference type="OrthoDB" id="5345504at2759"/>
<feature type="region of interest" description="Disordered" evidence="1">
    <location>
        <begin position="146"/>
        <end position="178"/>
    </location>
</feature>
<sequence>MRAPLRGNATRLQMNGSASTGPASTLLLESPRNGRRRHKHHPATARAPATACSPAPAHSLNRALSACNARGAYIQVEAKLSWMAALIAPSAEQHHRHAPPAMSPPHGTKRPADSALDREQRLTKRFDLLNLDNANKAARLYLPVHGTSHASTTPTSTTPSTPHAPPKAKRQRAPPTADADAMLVEDTPHRVYIHDLAAELSDIESDDDHPVFLSDIEKHLSKIPRHLLLRPPPKPTEHNQVVLYNVPASLTLPEEHDNVRKAIVEARQRIRDSQASSVTEPARVFGEAALAGGSRTQDDEVEVDVDADAMDLD</sequence>
<feature type="region of interest" description="Disordered" evidence="1">
    <location>
        <begin position="91"/>
        <end position="116"/>
    </location>
</feature>
<evidence type="ECO:0000313" key="2">
    <source>
        <dbReference type="EMBL" id="KAF9699503.1"/>
    </source>
</evidence>